<organism evidence="5">
    <name type="scientific">mine drainage metagenome</name>
    <dbReference type="NCBI Taxonomy" id="410659"/>
    <lineage>
        <taxon>unclassified sequences</taxon>
        <taxon>metagenomes</taxon>
        <taxon>ecological metagenomes</taxon>
    </lineage>
</organism>
<dbReference type="InterPro" id="IPR000792">
    <property type="entry name" value="Tscrpt_reg_LuxR_C"/>
</dbReference>
<accession>A0A1J5Q7G1</accession>
<dbReference type="GO" id="GO:0003677">
    <property type="term" value="F:DNA binding"/>
    <property type="evidence" value="ECO:0007669"/>
    <property type="project" value="UniProtKB-KW"/>
</dbReference>
<dbReference type="InterPro" id="IPR039420">
    <property type="entry name" value="WalR-like"/>
</dbReference>
<dbReference type="PRINTS" id="PR00038">
    <property type="entry name" value="HTHLUXR"/>
</dbReference>
<dbReference type="EMBL" id="MLJW01001179">
    <property type="protein sequence ID" value="OIQ79649.1"/>
    <property type="molecule type" value="Genomic_DNA"/>
</dbReference>
<dbReference type="Pfam" id="PF00196">
    <property type="entry name" value="GerE"/>
    <property type="match status" value="1"/>
</dbReference>
<keyword evidence="2" id="KW-0238">DNA-binding</keyword>
<reference evidence="5" key="1">
    <citation type="submission" date="2016-10" db="EMBL/GenBank/DDBJ databases">
        <title>Sequence of Gallionella enrichment culture.</title>
        <authorList>
            <person name="Poehlein A."/>
            <person name="Muehling M."/>
            <person name="Daniel R."/>
        </authorList>
    </citation>
    <scope>NUCLEOTIDE SEQUENCE</scope>
</reference>
<dbReference type="GO" id="GO:0006355">
    <property type="term" value="P:regulation of DNA-templated transcription"/>
    <property type="evidence" value="ECO:0007669"/>
    <property type="project" value="InterPro"/>
</dbReference>
<protein>
    <submittedName>
        <fullName evidence="5">Transcriptional regulatory protein DegU</fullName>
    </submittedName>
</protein>
<dbReference type="CDD" id="cd06170">
    <property type="entry name" value="LuxR_C_like"/>
    <property type="match status" value="1"/>
</dbReference>
<proteinExistence type="predicted"/>
<dbReference type="SMART" id="SM00421">
    <property type="entry name" value="HTH_LUXR"/>
    <property type="match status" value="1"/>
</dbReference>
<dbReference type="PANTHER" id="PTHR43214">
    <property type="entry name" value="TWO-COMPONENT RESPONSE REGULATOR"/>
    <property type="match status" value="1"/>
</dbReference>
<feature type="domain" description="HTH luxR-type" evidence="4">
    <location>
        <begin position="145"/>
        <end position="210"/>
    </location>
</feature>
<name>A0A1J5Q7G1_9ZZZZ</name>
<evidence type="ECO:0000256" key="1">
    <source>
        <dbReference type="ARBA" id="ARBA00023015"/>
    </source>
</evidence>
<comment type="caution">
    <text evidence="5">The sequence shown here is derived from an EMBL/GenBank/DDBJ whole genome shotgun (WGS) entry which is preliminary data.</text>
</comment>
<dbReference type="PROSITE" id="PS50043">
    <property type="entry name" value="HTH_LUXR_2"/>
    <property type="match status" value="1"/>
</dbReference>
<dbReference type="InterPro" id="IPR016032">
    <property type="entry name" value="Sig_transdc_resp-reg_C-effctor"/>
</dbReference>
<evidence type="ECO:0000256" key="3">
    <source>
        <dbReference type="ARBA" id="ARBA00023163"/>
    </source>
</evidence>
<evidence type="ECO:0000259" key="4">
    <source>
        <dbReference type="PROSITE" id="PS50043"/>
    </source>
</evidence>
<keyword evidence="3" id="KW-0804">Transcription</keyword>
<dbReference type="PROSITE" id="PS00622">
    <property type="entry name" value="HTH_LUXR_1"/>
    <property type="match status" value="1"/>
</dbReference>
<dbReference type="SUPFAM" id="SSF46894">
    <property type="entry name" value="C-terminal effector domain of the bipartite response regulators"/>
    <property type="match status" value="1"/>
</dbReference>
<dbReference type="AlphaFoldDB" id="A0A1J5Q7G1"/>
<dbReference type="PANTHER" id="PTHR43214:SF24">
    <property type="entry name" value="TRANSCRIPTIONAL REGULATORY PROTEIN NARL-RELATED"/>
    <property type="match status" value="1"/>
</dbReference>
<dbReference type="Gene3D" id="3.40.50.2300">
    <property type="match status" value="1"/>
</dbReference>
<keyword evidence="1" id="KW-0805">Transcription regulation</keyword>
<evidence type="ECO:0000313" key="5">
    <source>
        <dbReference type="EMBL" id="OIQ79649.1"/>
    </source>
</evidence>
<gene>
    <name evidence="5" type="primary">degU_28</name>
    <name evidence="5" type="ORF">GALL_386060</name>
</gene>
<sequence>MNAAETIRHVFVDPAGVMRPGWLAAFPSARVSRTIPTPENVDVLWMLLPDEGDMAALITEARRKVKGKPVIALTDVPEDAQGLQVLGAGAVGYCNGYALAEVLTQVAATVLNGGVWIGPSLMQRLVSGAARRQLGASTPSVLATMPAWQTLLTEREVEVANELSLGATNKEIANNLLISERTVKAHLGSIFEKLNVRDRLQLILRLNSTGHA</sequence>
<evidence type="ECO:0000256" key="2">
    <source>
        <dbReference type="ARBA" id="ARBA00023125"/>
    </source>
</evidence>